<dbReference type="Proteomes" id="UP000035642">
    <property type="component" value="Unassembled WGS sequence"/>
</dbReference>
<name>A0A0K0DLA0_ANGCA</name>
<evidence type="ECO:0000313" key="2">
    <source>
        <dbReference type="WBParaSite" id="ACAC_0001235401-mRNA-1"/>
    </source>
</evidence>
<dbReference type="InterPro" id="IPR036388">
    <property type="entry name" value="WH-like_DNA-bd_sf"/>
</dbReference>
<dbReference type="WBParaSite" id="ACAC_0001235401-mRNA-1">
    <property type="protein sequence ID" value="ACAC_0001235401-mRNA-1"/>
    <property type="gene ID" value="ACAC_0001235401"/>
</dbReference>
<dbReference type="Gene3D" id="1.10.10.10">
    <property type="entry name" value="Winged helix-like DNA-binding domain superfamily/Winged helix DNA-binding domain"/>
    <property type="match status" value="1"/>
</dbReference>
<protein>
    <submittedName>
        <fullName evidence="2">DEP domain-containing protein</fullName>
    </submittedName>
</protein>
<reference evidence="2" key="2">
    <citation type="submission" date="2016-04" db="UniProtKB">
        <authorList>
            <consortium name="WormBaseParasite"/>
        </authorList>
    </citation>
    <scope>IDENTIFICATION</scope>
</reference>
<dbReference type="PANTHER" id="PTHR16206:SF18">
    <property type="entry name" value="TARGET OF ERK KINASE MPK-1"/>
    <property type="match status" value="1"/>
</dbReference>
<evidence type="ECO:0000313" key="1">
    <source>
        <dbReference type="Proteomes" id="UP000035642"/>
    </source>
</evidence>
<keyword evidence="1" id="KW-1185">Reference proteome</keyword>
<reference evidence="1" key="1">
    <citation type="submission" date="2012-09" db="EMBL/GenBank/DDBJ databases">
        <authorList>
            <person name="Martin A.A."/>
        </authorList>
    </citation>
    <scope>NUCLEOTIDE SEQUENCE</scope>
</reference>
<sequence>MITRRRRSSCNGFLSGDPTCAPPKPPRGCLRGEPVKIEPLRTMDNVRSSCAFTAAKKYLKMKDYFRHAVQKREDGVFSGFDAVNILEEYLQANREQFTSTITKENTLKVLEMWLRENVIRPINSPVRNSPPLFSDSKKVMYTMNPEQDHKLYICATPLNSIKQDDRKPSRSNSFKRFFSPSRAKNADENTSLCSVSTSRSSSKVSDYTQATQQPSRLSSILNLPSRIFNTENRSIDEEAELHGAALFRLLTIVDIPMLDELIAVPGQPTRTASIVSTILSKIGLGGVTAETIASRDEEMDDLLVNTPSIRPILPWFQLARICAPTLYFQSNGNPNRMEIHNWAKSALQAVSERYALITHRGSSPLIPTEFSPILDAIVSQLLGKNQKKTKLALQYLFLMIPQQLRCHLSNVLQLLEQTTGTDVFVSLRNPYYLGKKGDNENFEVALNELRCFIVPQTIEKCEQNRIIELLIELRKEGSLGKLPDELHTDLRTLRANEGKEALPVRFCAAESAVKNFDADAEVAHTLTAIIDDSQMSLAEKQRKCELFKQHHPRIYRKYFDHLSW</sequence>
<dbReference type="STRING" id="6313.A0A0K0DLA0"/>
<organism evidence="1 2">
    <name type="scientific">Angiostrongylus cantonensis</name>
    <name type="common">Rat lungworm</name>
    <dbReference type="NCBI Taxonomy" id="6313"/>
    <lineage>
        <taxon>Eukaryota</taxon>
        <taxon>Metazoa</taxon>
        <taxon>Ecdysozoa</taxon>
        <taxon>Nematoda</taxon>
        <taxon>Chromadorea</taxon>
        <taxon>Rhabditida</taxon>
        <taxon>Rhabditina</taxon>
        <taxon>Rhabditomorpha</taxon>
        <taxon>Strongyloidea</taxon>
        <taxon>Metastrongylidae</taxon>
        <taxon>Angiostrongylus</taxon>
    </lineage>
</organism>
<dbReference type="AlphaFoldDB" id="A0A0K0DLA0"/>
<accession>A0A0K0DLA0</accession>
<dbReference type="PANTHER" id="PTHR16206">
    <property type="entry name" value="DEP DOMAIN-CONTAINING"/>
    <property type="match status" value="1"/>
</dbReference>
<proteinExistence type="predicted"/>